<dbReference type="Proteomes" id="UP000662703">
    <property type="component" value="Unassembled WGS sequence"/>
</dbReference>
<evidence type="ECO:0000313" key="3">
    <source>
        <dbReference type="EMBL" id="MBF5056931.1"/>
    </source>
</evidence>
<feature type="domain" description="Chalcone isomerase" evidence="2">
    <location>
        <begin position="58"/>
        <end position="166"/>
    </location>
</feature>
<gene>
    <name evidence="3" type="ORF">Y5W_02225</name>
</gene>
<dbReference type="Pfam" id="PF16036">
    <property type="entry name" value="Chalcone_3"/>
    <property type="match status" value="1"/>
</dbReference>
<evidence type="ECO:0000313" key="4">
    <source>
        <dbReference type="Proteomes" id="UP000662703"/>
    </source>
</evidence>
<reference evidence="3 4" key="1">
    <citation type="submission" date="2012-09" db="EMBL/GenBank/DDBJ databases">
        <title>Genome Sequence of alkane-degrading Bacterium Alcanivorax sp. 521-1.</title>
        <authorList>
            <person name="Lai Q."/>
            <person name="Shao Z."/>
        </authorList>
    </citation>
    <scope>NUCLEOTIDE SEQUENCE [LARGE SCALE GENOMIC DNA]</scope>
    <source>
        <strain evidence="3 4">521-1</strain>
    </source>
</reference>
<feature type="signal peptide" evidence="1">
    <location>
        <begin position="1"/>
        <end position="19"/>
    </location>
</feature>
<dbReference type="InterPro" id="IPR016087">
    <property type="entry name" value="Chalcone_isomerase"/>
</dbReference>
<accession>A0ABS0ATX6</accession>
<proteinExistence type="predicted"/>
<comment type="caution">
    <text evidence="3">The sequence shown here is derived from an EMBL/GenBank/DDBJ whole genome shotgun (WGS) entry which is preliminary data.</text>
</comment>
<protein>
    <recommendedName>
        <fullName evidence="2">Chalcone isomerase domain-containing protein</fullName>
    </recommendedName>
</protein>
<evidence type="ECO:0000259" key="2">
    <source>
        <dbReference type="Pfam" id="PF16036"/>
    </source>
</evidence>
<name>A0ABS0ATX6_9GAMM</name>
<keyword evidence="1" id="KW-0732">Signal</keyword>
<organism evidence="3 4">
    <name type="scientific">Alloalcanivorax profundimaris</name>
    <dbReference type="NCBI Taxonomy" id="2735259"/>
    <lineage>
        <taxon>Bacteria</taxon>
        <taxon>Pseudomonadati</taxon>
        <taxon>Pseudomonadota</taxon>
        <taxon>Gammaproteobacteria</taxon>
        <taxon>Oceanospirillales</taxon>
        <taxon>Alcanivoracaceae</taxon>
        <taxon>Alloalcanivorax</taxon>
    </lineage>
</organism>
<dbReference type="EMBL" id="ARXX01000032">
    <property type="protein sequence ID" value="MBF5056931.1"/>
    <property type="molecule type" value="Genomic_DNA"/>
</dbReference>
<dbReference type="RefSeq" id="WP_194865290.1">
    <property type="nucleotide sequence ID" value="NZ_ARXX01000032.1"/>
</dbReference>
<keyword evidence="4" id="KW-1185">Reference proteome</keyword>
<evidence type="ECO:0000256" key="1">
    <source>
        <dbReference type="SAM" id="SignalP"/>
    </source>
</evidence>
<feature type="chain" id="PRO_5046423462" description="Chalcone isomerase domain-containing protein" evidence="1">
    <location>
        <begin position="20"/>
        <end position="170"/>
    </location>
</feature>
<sequence length="170" mass="19044">MVKRASLIALLLVATGAGATDFDELPRCSTGKVKALKFFHVGQASLFRQDCAADDKLAPPLRLAFGYNREVPGDAFAKAARKMIERNLSEQRFQALQQRFDAFNQHYRTTNDGDRYTLDYDQDQSLVLRLNGEVLAREQGRDFADAYLSIWFGEDPYSDNLKEALLSGGA</sequence>